<dbReference type="SUPFAM" id="SSF51735">
    <property type="entry name" value="NAD(P)-binding Rossmann-fold domains"/>
    <property type="match status" value="1"/>
</dbReference>
<dbReference type="CDD" id="cd05233">
    <property type="entry name" value="SDR_c"/>
    <property type="match status" value="1"/>
</dbReference>
<reference evidence="4" key="1">
    <citation type="submission" date="2015-11" db="EMBL/GenBank/DDBJ databases">
        <authorList>
            <person name="Dugat-Bony E."/>
        </authorList>
    </citation>
    <scope>NUCLEOTIDE SEQUENCE [LARGE SCALE GENOMIC DNA]</scope>
    <source>
        <strain evidence="4">Mu292</strain>
    </source>
</reference>
<dbReference type="InterPro" id="IPR020904">
    <property type="entry name" value="Sc_DH/Rdtase_CS"/>
</dbReference>
<dbReference type="PRINTS" id="PR00081">
    <property type="entry name" value="GDHRDH"/>
</dbReference>
<keyword evidence="4" id="KW-1185">Reference proteome</keyword>
<dbReference type="EMBL" id="FAUH01000014">
    <property type="protein sequence ID" value="CUU66761.1"/>
    <property type="molecule type" value="Genomic_DNA"/>
</dbReference>
<dbReference type="NCBIfam" id="NF005559">
    <property type="entry name" value="PRK07231.1"/>
    <property type="match status" value="1"/>
</dbReference>
<dbReference type="OrthoDB" id="286404at2"/>
<dbReference type="RefSeq" id="WP_014008959.1">
    <property type="nucleotide sequence ID" value="NZ_DAITTX010000050.1"/>
</dbReference>
<sequence length="264" mass="26516">MTTYDFTDRTAVVTGGSRGIGYATAHLLAASGANVFLTSRMAEAAEEAAAQITADLADTTGAGTVTGLAGHVAHPEAAAAVCAAAVEATGRLDILVNNAGTNPAYGPVADQDPALVAKVFEINSTSPLVWIRAALDAGLGAETTGSIVNIASIGALTMEDGIGVYNSSKAALLHLTKQLARELGPRARVNSVAPGVVRTRLSEALWKDHEDAAAATSPLGRIGEPADIADAVAFLAAPSSSWITGTNLVVDGGQLVGTSSISGK</sequence>
<dbReference type="Pfam" id="PF13561">
    <property type="entry name" value="adh_short_C2"/>
    <property type="match status" value="1"/>
</dbReference>
<dbReference type="Proteomes" id="UP000182498">
    <property type="component" value="Unassembled WGS sequence"/>
</dbReference>
<dbReference type="Gene3D" id="3.40.50.720">
    <property type="entry name" value="NAD(P)-binding Rossmann-like Domain"/>
    <property type="match status" value="1"/>
</dbReference>
<dbReference type="FunFam" id="3.40.50.720:FF:000084">
    <property type="entry name" value="Short-chain dehydrogenase reductase"/>
    <property type="match status" value="1"/>
</dbReference>
<proteinExistence type="inferred from homology"/>
<keyword evidence="2" id="KW-0560">Oxidoreductase</keyword>
<dbReference type="InterPro" id="IPR002347">
    <property type="entry name" value="SDR_fam"/>
</dbReference>
<dbReference type="PANTHER" id="PTHR43943">
    <property type="entry name" value="DEHYDROGENASE/REDUCTASE (SDR FAMILY) MEMBER 4"/>
    <property type="match status" value="1"/>
</dbReference>
<evidence type="ECO:0000313" key="4">
    <source>
        <dbReference type="Proteomes" id="UP000182498"/>
    </source>
</evidence>
<dbReference type="AlphaFoldDB" id="A0A0X2NPX4"/>
<evidence type="ECO:0000256" key="2">
    <source>
        <dbReference type="ARBA" id="ARBA00023002"/>
    </source>
</evidence>
<name>A0A0X2NPX4_9CORY</name>
<dbReference type="GO" id="GO:0016491">
    <property type="term" value="F:oxidoreductase activity"/>
    <property type="evidence" value="ECO:0007669"/>
    <property type="project" value="UniProtKB-KW"/>
</dbReference>
<dbReference type="PRINTS" id="PR00080">
    <property type="entry name" value="SDRFAMILY"/>
</dbReference>
<comment type="similarity">
    <text evidence="1">Belongs to the short-chain dehydrogenases/reductases (SDR) family.</text>
</comment>
<organism evidence="3 4">
    <name type="scientific">Corynebacterium variabile</name>
    <dbReference type="NCBI Taxonomy" id="1727"/>
    <lineage>
        <taxon>Bacteria</taxon>
        <taxon>Bacillati</taxon>
        <taxon>Actinomycetota</taxon>
        <taxon>Actinomycetes</taxon>
        <taxon>Mycobacteriales</taxon>
        <taxon>Corynebacteriaceae</taxon>
        <taxon>Corynebacterium</taxon>
    </lineage>
</organism>
<dbReference type="OMA" id="SWWPASP"/>
<dbReference type="PROSITE" id="PS00061">
    <property type="entry name" value="ADH_SHORT"/>
    <property type="match status" value="1"/>
</dbReference>
<dbReference type="PANTHER" id="PTHR43943:SF2">
    <property type="entry name" value="DEHYDROGENASE_REDUCTASE 4"/>
    <property type="match status" value="1"/>
</dbReference>
<accession>A0A0X2NPX4</accession>
<evidence type="ECO:0000256" key="1">
    <source>
        <dbReference type="ARBA" id="ARBA00006484"/>
    </source>
</evidence>
<dbReference type="InterPro" id="IPR036291">
    <property type="entry name" value="NAD(P)-bd_dom_sf"/>
</dbReference>
<evidence type="ECO:0000313" key="3">
    <source>
        <dbReference type="EMBL" id="CUU66761.1"/>
    </source>
</evidence>
<gene>
    <name evidence="3" type="ORF">CVAR292_02108</name>
</gene>
<protein>
    <submittedName>
        <fullName evidence="3">Dehydrogenases with different specificities (Related to short-chain alcohol dehydrogenases)</fullName>
    </submittedName>
</protein>